<reference evidence="1 2" key="1">
    <citation type="journal article" date="2013" name="Curr. Biol.">
        <title>The Genome of the Foraminiferan Reticulomyxa filosa.</title>
        <authorList>
            <person name="Glockner G."/>
            <person name="Hulsmann N."/>
            <person name="Schleicher M."/>
            <person name="Noegel A.A."/>
            <person name="Eichinger L."/>
            <person name="Gallinger C."/>
            <person name="Pawlowski J."/>
            <person name="Sierra R."/>
            <person name="Euteneuer U."/>
            <person name="Pillet L."/>
            <person name="Moustafa A."/>
            <person name="Platzer M."/>
            <person name="Groth M."/>
            <person name="Szafranski K."/>
            <person name="Schliwa M."/>
        </authorList>
    </citation>
    <scope>NUCLEOTIDE SEQUENCE [LARGE SCALE GENOMIC DNA]</scope>
</reference>
<comment type="caution">
    <text evidence="1">The sequence shown here is derived from an EMBL/GenBank/DDBJ whole genome shotgun (WGS) entry which is preliminary data.</text>
</comment>
<proteinExistence type="predicted"/>
<dbReference type="EMBL" id="ASPP01024616">
    <property type="protein sequence ID" value="ETO08859.1"/>
    <property type="molecule type" value="Genomic_DNA"/>
</dbReference>
<protein>
    <submittedName>
        <fullName evidence="1">Uncharacterized protein</fullName>
    </submittedName>
</protein>
<keyword evidence="2" id="KW-1185">Reference proteome</keyword>
<accession>X6M4N5</accession>
<evidence type="ECO:0000313" key="2">
    <source>
        <dbReference type="Proteomes" id="UP000023152"/>
    </source>
</evidence>
<gene>
    <name evidence="1" type="ORF">RFI_28527</name>
</gene>
<dbReference type="Proteomes" id="UP000023152">
    <property type="component" value="Unassembled WGS sequence"/>
</dbReference>
<name>X6M4N5_RETFI</name>
<dbReference type="AlphaFoldDB" id="X6M4N5"/>
<sequence>MKQIFSIKYKNVWEISDDQHDSKSEHDYISQSFNTWIRYNKDTNIGKLEDDLLRIYGLNNDLLFITHYPKNIEVIDLKITKSKITLYQKKTIDLELNIIYEKLPICFILNDFTIYSFGISLRFYFFIWRNK</sequence>
<evidence type="ECO:0000313" key="1">
    <source>
        <dbReference type="EMBL" id="ETO08859.1"/>
    </source>
</evidence>
<organism evidence="1 2">
    <name type="scientific">Reticulomyxa filosa</name>
    <dbReference type="NCBI Taxonomy" id="46433"/>
    <lineage>
        <taxon>Eukaryota</taxon>
        <taxon>Sar</taxon>
        <taxon>Rhizaria</taxon>
        <taxon>Retaria</taxon>
        <taxon>Foraminifera</taxon>
        <taxon>Monothalamids</taxon>
        <taxon>Reticulomyxidae</taxon>
        <taxon>Reticulomyxa</taxon>
    </lineage>
</organism>